<comment type="caution">
    <text evidence="2">The sequence shown here is derived from an EMBL/GenBank/DDBJ whole genome shotgun (WGS) entry which is preliminary data.</text>
</comment>
<accession>A0A9D4UD09</accession>
<feature type="region of interest" description="Disordered" evidence="1">
    <location>
        <begin position="1"/>
        <end position="83"/>
    </location>
</feature>
<evidence type="ECO:0000256" key="1">
    <source>
        <dbReference type="SAM" id="MobiDB-lite"/>
    </source>
</evidence>
<organism evidence="2 3">
    <name type="scientific">Adiantum capillus-veneris</name>
    <name type="common">Maidenhair fern</name>
    <dbReference type="NCBI Taxonomy" id="13818"/>
    <lineage>
        <taxon>Eukaryota</taxon>
        <taxon>Viridiplantae</taxon>
        <taxon>Streptophyta</taxon>
        <taxon>Embryophyta</taxon>
        <taxon>Tracheophyta</taxon>
        <taxon>Polypodiopsida</taxon>
        <taxon>Polypodiidae</taxon>
        <taxon>Polypodiales</taxon>
        <taxon>Pteridineae</taxon>
        <taxon>Pteridaceae</taxon>
        <taxon>Vittarioideae</taxon>
        <taxon>Adiantum</taxon>
    </lineage>
</organism>
<reference evidence="2" key="1">
    <citation type="submission" date="2021-01" db="EMBL/GenBank/DDBJ databases">
        <title>Adiantum capillus-veneris genome.</title>
        <authorList>
            <person name="Fang Y."/>
            <person name="Liao Q."/>
        </authorList>
    </citation>
    <scope>NUCLEOTIDE SEQUENCE</scope>
    <source>
        <strain evidence="2">H3</strain>
        <tissue evidence="2">Leaf</tissue>
    </source>
</reference>
<dbReference type="Proteomes" id="UP000886520">
    <property type="component" value="Chromosome 19"/>
</dbReference>
<evidence type="ECO:0000313" key="2">
    <source>
        <dbReference type="EMBL" id="KAI5065721.1"/>
    </source>
</evidence>
<dbReference type="AlphaFoldDB" id="A0A9D4UD09"/>
<feature type="compositionally biased region" description="Low complexity" evidence="1">
    <location>
        <begin position="33"/>
        <end position="49"/>
    </location>
</feature>
<gene>
    <name evidence="2" type="ORF">GOP47_0020416</name>
</gene>
<protein>
    <submittedName>
        <fullName evidence="2">Uncharacterized protein</fullName>
    </submittedName>
</protein>
<dbReference type="EMBL" id="JABFUD020000019">
    <property type="protein sequence ID" value="KAI5065721.1"/>
    <property type="molecule type" value="Genomic_DNA"/>
</dbReference>
<keyword evidence="3" id="KW-1185">Reference proteome</keyword>
<sequence length="103" mass="10465">MQSCSAVSPALYRCPAAPPSRTEPATNHPPQVAALPSLALAASTHSATPWPSLLDHKPPGLSKNSATPPGLHALPATSGVANSSTSGLFTTFCCAALWQLPPL</sequence>
<name>A0A9D4UD09_ADICA</name>
<proteinExistence type="predicted"/>
<evidence type="ECO:0000313" key="3">
    <source>
        <dbReference type="Proteomes" id="UP000886520"/>
    </source>
</evidence>